<proteinExistence type="predicted"/>
<name>A0A707WTP8_SALTM</name>
<reference evidence="2" key="1">
    <citation type="journal article" date="2018" name="Genome Biol.">
        <title>SKESA: strategic k-mer extension for scrupulous assemblies.</title>
        <authorList>
            <person name="Souvorov A."/>
            <person name="Agarwala R."/>
            <person name="Lipman D.J."/>
        </authorList>
    </citation>
    <scope>NUCLEOTIDE SEQUENCE</scope>
    <source>
        <strain evidence="2">CO122</strain>
    </source>
</reference>
<sequence length="141" mass="15666">MSRNPPQRRKARRAKRRCALHPGGFLPGCRERRPRRDRGGASGTDAASRPLRQDGNPLPEGPGRDGEAGSVRSMTADRTPIARTETSRKQEMEEYKGVTDGLTDGWRLSCIMPAGNIRSENAFLFCTAQCCTRPKPGKQKW</sequence>
<organism evidence="2">
    <name type="scientific">Salmonella typhimurium</name>
    <dbReference type="NCBI Taxonomy" id="90371"/>
    <lineage>
        <taxon>Bacteria</taxon>
        <taxon>Pseudomonadati</taxon>
        <taxon>Pseudomonadota</taxon>
        <taxon>Gammaproteobacteria</taxon>
        <taxon>Enterobacterales</taxon>
        <taxon>Enterobacteriaceae</taxon>
        <taxon>Salmonella</taxon>
    </lineage>
</organism>
<accession>A0A707WTP8</accession>
<feature type="region of interest" description="Disordered" evidence="1">
    <location>
        <begin position="1"/>
        <end position="98"/>
    </location>
</feature>
<dbReference type="EMBL" id="DAANJS010000027">
    <property type="protein sequence ID" value="HAD0181048.1"/>
    <property type="molecule type" value="Genomic_DNA"/>
</dbReference>
<evidence type="ECO:0000313" key="2">
    <source>
        <dbReference type="EMBL" id="HAD0181048.1"/>
    </source>
</evidence>
<feature type="compositionally biased region" description="Basic residues" evidence="1">
    <location>
        <begin position="1"/>
        <end position="19"/>
    </location>
</feature>
<protein>
    <submittedName>
        <fullName evidence="2">Uncharacterized protein</fullName>
    </submittedName>
</protein>
<reference evidence="2" key="2">
    <citation type="submission" date="2019-08" db="EMBL/GenBank/DDBJ databases">
        <authorList>
            <consortium name="NCBI Pathogen Detection Project"/>
        </authorList>
    </citation>
    <scope>NUCLEOTIDE SEQUENCE</scope>
    <source>
        <strain evidence="2">CO122</strain>
    </source>
</reference>
<feature type="compositionally biased region" description="Basic and acidic residues" evidence="1">
    <location>
        <begin position="85"/>
        <end position="97"/>
    </location>
</feature>
<comment type="caution">
    <text evidence="2">The sequence shown here is derived from an EMBL/GenBank/DDBJ whole genome shotgun (WGS) entry which is preliminary data.</text>
</comment>
<evidence type="ECO:0000256" key="1">
    <source>
        <dbReference type="SAM" id="MobiDB-lite"/>
    </source>
</evidence>
<dbReference type="AlphaFoldDB" id="A0A707WTP8"/>
<gene>
    <name evidence="2" type="ORF">G0L88_18110</name>
</gene>